<dbReference type="PROSITE" id="PS01124">
    <property type="entry name" value="HTH_ARAC_FAMILY_2"/>
    <property type="match status" value="1"/>
</dbReference>
<comment type="caution">
    <text evidence="6">The sequence shown here is derived from an EMBL/GenBank/DDBJ whole genome shotgun (WGS) entry which is preliminary data.</text>
</comment>
<proteinExistence type="predicted"/>
<accession>A0A4R4RWU8</accession>
<dbReference type="RefSeq" id="WP_131979228.1">
    <property type="nucleotide sequence ID" value="NZ_SMKL01000005.1"/>
</dbReference>
<keyword evidence="7" id="KW-1185">Reference proteome</keyword>
<dbReference type="Gene3D" id="1.10.10.60">
    <property type="entry name" value="Homeodomain-like"/>
    <property type="match status" value="1"/>
</dbReference>
<dbReference type="Pfam" id="PF12833">
    <property type="entry name" value="HTH_18"/>
    <property type="match status" value="1"/>
</dbReference>
<dbReference type="PANTHER" id="PTHR46796">
    <property type="entry name" value="HTH-TYPE TRANSCRIPTIONAL ACTIVATOR RHAS-RELATED"/>
    <property type="match status" value="1"/>
</dbReference>
<dbReference type="SMART" id="SM00342">
    <property type="entry name" value="HTH_ARAC"/>
    <property type="match status" value="1"/>
</dbReference>
<feature type="compositionally biased region" description="Low complexity" evidence="4">
    <location>
        <begin position="258"/>
        <end position="270"/>
    </location>
</feature>
<reference evidence="6 7" key="1">
    <citation type="submission" date="2019-02" db="EMBL/GenBank/DDBJ databases">
        <title>Draft genome sequences of novel Actinobacteria.</title>
        <authorList>
            <person name="Sahin N."/>
            <person name="Ay H."/>
            <person name="Saygin H."/>
        </authorList>
    </citation>
    <scope>NUCLEOTIDE SEQUENCE [LARGE SCALE GENOMIC DNA]</scope>
    <source>
        <strain evidence="6 7">KC603</strain>
    </source>
</reference>
<dbReference type="OrthoDB" id="9815799at2"/>
<keyword evidence="2" id="KW-0238">DNA-binding</keyword>
<dbReference type="InterPro" id="IPR018060">
    <property type="entry name" value="HTH_AraC"/>
</dbReference>
<evidence type="ECO:0000259" key="5">
    <source>
        <dbReference type="PROSITE" id="PS01124"/>
    </source>
</evidence>
<gene>
    <name evidence="6" type="ORF">E1212_03615</name>
</gene>
<dbReference type="GO" id="GO:0003700">
    <property type="term" value="F:DNA-binding transcription factor activity"/>
    <property type="evidence" value="ECO:0007669"/>
    <property type="project" value="InterPro"/>
</dbReference>
<evidence type="ECO:0000256" key="4">
    <source>
        <dbReference type="SAM" id="MobiDB-lite"/>
    </source>
</evidence>
<keyword evidence="1" id="KW-0805">Transcription regulation</keyword>
<organism evidence="6 7">
    <name type="scientific">Jiangella ureilytica</name>
    <dbReference type="NCBI Taxonomy" id="2530374"/>
    <lineage>
        <taxon>Bacteria</taxon>
        <taxon>Bacillati</taxon>
        <taxon>Actinomycetota</taxon>
        <taxon>Actinomycetes</taxon>
        <taxon>Jiangellales</taxon>
        <taxon>Jiangellaceae</taxon>
        <taxon>Jiangella</taxon>
    </lineage>
</organism>
<feature type="domain" description="HTH araC/xylS-type" evidence="5">
    <location>
        <begin position="138"/>
        <end position="240"/>
    </location>
</feature>
<dbReference type="Proteomes" id="UP000295621">
    <property type="component" value="Unassembled WGS sequence"/>
</dbReference>
<protein>
    <submittedName>
        <fullName evidence="6">AraC family transcriptional regulator</fullName>
    </submittedName>
</protein>
<dbReference type="EMBL" id="SMKL01000005">
    <property type="protein sequence ID" value="TDC54226.1"/>
    <property type="molecule type" value="Genomic_DNA"/>
</dbReference>
<keyword evidence="3" id="KW-0804">Transcription</keyword>
<dbReference type="PANTHER" id="PTHR46796:SF15">
    <property type="entry name" value="BLL1074 PROTEIN"/>
    <property type="match status" value="1"/>
</dbReference>
<evidence type="ECO:0000313" key="6">
    <source>
        <dbReference type="EMBL" id="TDC54226.1"/>
    </source>
</evidence>
<dbReference type="Pfam" id="PF20240">
    <property type="entry name" value="DUF6597"/>
    <property type="match status" value="1"/>
</dbReference>
<name>A0A4R4RWU8_9ACTN</name>
<evidence type="ECO:0000256" key="1">
    <source>
        <dbReference type="ARBA" id="ARBA00023015"/>
    </source>
</evidence>
<evidence type="ECO:0000256" key="2">
    <source>
        <dbReference type="ARBA" id="ARBA00023125"/>
    </source>
</evidence>
<evidence type="ECO:0000313" key="7">
    <source>
        <dbReference type="Proteomes" id="UP000295621"/>
    </source>
</evidence>
<dbReference type="GO" id="GO:0043565">
    <property type="term" value="F:sequence-specific DNA binding"/>
    <property type="evidence" value="ECO:0007669"/>
    <property type="project" value="InterPro"/>
</dbReference>
<evidence type="ECO:0000256" key="3">
    <source>
        <dbReference type="ARBA" id="ARBA00023163"/>
    </source>
</evidence>
<dbReference type="InterPro" id="IPR050204">
    <property type="entry name" value="AraC_XylS_family_regulators"/>
</dbReference>
<feature type="region of interest" description="Disordered" evidence="4">
    <location>
        <begin position="239"/>
        <end position="270"/>
    </location>
</feature>
<dbReference type="InterPro" id="IPR046532">
    <property type="entry name" value="DUF6597"/>
</dbReference>
<dbReference type="AlphaFoldDB" id="A0A4R4RWU8"/>
<sequence>MSWYRPVAVAPELRDALVCGWTAQVDGVEVLVPDGCIDVMWLADGRVVVCGPETAAWPVTTPPGTEAVGVRFRPGVAPGVLNTPAHVLLDTRVGLDDVLGPGARALAREVTDAGTADARLALLTAAARHWLGDAGGPDPLASWTVRVLSRRNSSIAELADAAGLTDRHLQRRSRAAFGYPPSMLRVILRLQRFMALARAPGNAALGLAELAHLAGYSDQAHLSHDCRRIASRTPSELLAGQAPDWHGPGSVVDPAGGASAAPRSTTPAAA</sequence>